<reference evidence="3" key="1">
    <citation type="submission" date="2012-01" db="EMBL/GenBank/DDBJ databases">
        <title>Complete sequence of plasmid of Thermobacillus composti KWC4.</title>
        <authorList>
            <person name="Lucas S."/>
            <person name="Han J."/>
            <person name="Lapidus A."/>
            <person name="Cheng J.-F."/>
            <person name="Goodwin L."/>
            <person name="Pitluck S."/>
            <person name="Peters L."/>
            <person name="Ovchinnikova G."/>
            <person name="Teshima H."/>
            <person name="Detter J.C."/>
            <person name="Han C."/>
            <person name="Tapia R."/>
            <person name="Land M."/>
            <person name="Hauser L."/>
            <person name="Kyrpides N."/>
            <person name="Ivanova N."/>
            <person name="Pagani I."/>
            <person name="Anderson I."/>
            <person name="Woyke T."/>
        </authorList>
    </citation>
    <scope>NUCLEOTIDE SEQUENCE [LARGE SCALE GENOMIC DNA]</scope>
    <source>
        <strain evidence="3">DSM 18247 / JCM 13945 / KWC4</strain>
        <plasmid evidence="3">Plasmid pTHECO01</plasmid>
    </source>
</reference>
<proteinExistence type="predicted"/>
<dbReference type="HOGENOM" id="CLU_2385164_0_0_9"/>
<dbReference type="KEGG" id="tco:Theco_4050"/>
<name>L0EJT6_THECK</name>
<dbReference type="Proteomes" id="UP000010795">
    <property type="component" value="Plasmid pTHECO01"/>
</dbReference>
<sequence>MTFHRFDQSLQRIRCPPSSLLQRFSNIFYAGEAYKLFSEICETFGAFAKYAGLCFILPDDNFFLVYKELDYVTLVYIVYISYFFWHYNVAAHFL</sequence>
<keyword evidence="1" id="KW-1133">Transmembrane helix</keyword>
<dbReference type="AlphaFoldDB" id="L0EJT6"/>
<geneLocation type="plasmid" evidence="2 3">
    <name>pTHECO01</name>
</geneLocation>
<keyword evidence="2" id="KW-0614">Plasmid</keyword>
<evidence type="ECO:0000313" key="2">
    <source>
        <dbReference type="EMBL" id="AGA60051.1"/>
    </source>
</evidence>
<keyword evidence="3" id="KW-1185">Reference proteome</keyword>
<organism evidence="2 3">
    <name type="scientific">Thermobacillus composti (strain DSM 18247 / JCM 13945 / KWC4)</name>
    <dbReference type="NCBI Taxonomy" id="717605"/>
    <lineage>
        <taxon>Bacteria</taxon>
        <taxon>Bacillati</taxon>
        <taxon>Bacillota</taxon>
        <taxon>Bacilli</taxon>
        <taxon>Bacillales</taxon>
        <taxon>Paenibacillaceae</taxon>
        <taxon>Thermobacillus</taxon>
    </lineage>
</organism>
<evidence type="ECO:0000313" key="3">
    <source>
        <dbReference type="Proteomes" id="UP000010795"/>
    </source>
</evidence>
<feature type="transmembrane region" description="Helical" evidence="1">
    <location>
        <begin position="71"/>
        <end position="90"/>
    </location>
</feature>
<keyword evidence="1" id="KW-0812">Transmembrane</keyword>
<gene>
    <name evidence="2" type="ordered locus">Theco_4050</name>
</gene>
<accession>L0EJT6</accession>
<dbReference type="EMBL" id="CP003256">
    <property type="protein sequence ID" value="AGA60051.1"/>
    <property type="molecule type" value="Genomic_DNA"/>
</dbReference>
<evidence type="ECO:0000256" key="1">
    <source>
        <dbReference type="SAM" id="Phobius"/>
    </source>
</evidence>
<protein>
    <submittedName>
        <fullName evidence="2">Uncharacterized protein</fullName>
    </submittedName>
</protein>
<keyword evidence="1" id="KW-0472">Membrane</keyword>